<evidence type="ECO:0000313" key="3">
    <source>
        <dbReference type="Proteomes" id="UP000807504"/>
    </source>
</evidence>
<comment type="caution">
    <text evidence="2">The sequence shown here is derived from an EMBL/GenBank/DDBJ whole genome shotgun (WGS) entry which is preliminary data.</text>
</comment>
<evidence type="ECO:0000256" key="1">
    <source>
        <dbReference type="SAM" id="SignalP"/>
    </source>
</evidence>
<reference evidence="2" key="1">
    <citation type="journal article" date="2020" name="bioRxiv">
        <title>Chromosome-level reference genome of the European wasp spider Argiope bruennichi: a resource for studies on range expansion and evolutionary adaptation.</title>
        <authorList>
            <person name="Sheffer M.M."/>
            <person name="Hoppe A."/>
            <person name="Krehenwinkel H."/>
            <person name="Uhl G."/>
            <person name="Kuss A.W."/>
            <person name="Jensen L."/>
            <person name="Jensen C."/>
            <person name="Gillespie R.G."/>
            <person name="Hoff K.J."/>
            <person name="Prost S."/>
        </authorList>
    </citation>
    <scope>NUCLEOTIDE SEQUENCE</scope>
</reference>
<sequence>MLRTNKIIPTVVFALLIQGVITLPIPKPQNDYYGNIEYDPMYNVSNSPTQANYIDDSKSESYYDYALKRKKVSPMP</sequence>
<feature type="chain" id="PRO_5035761675" evidence="1">
    <location>
        <begin position="23"/>
        <end position="76"/>
    </location>
</feature>
<reference evidence="2" key="2">
    <citation type="submission" date="2020-06" db="EMBL/GenBank/DDBJ databases">
        <authorList>
            <person name="Sheffer M."/>
        </authorList>
    </citation>
    <scope>NUCLEOTIDE SEQUENCE</scope>
</reference>
<accession>A0A8T0FDY8</accession>
<name>A0A8T0FDY8_ARGBR</name>
<keyword evidence="3" id="KW-1185">Reference proteome</keyword>
<keyword evidence="1" id="KW-0732">Signal</keyword>
<organism evidence="2 3">
    <name type="scientific">Argiope bruennichi</name>
    <name type="common">Wasp spider</name>
    <name type="synonym">Aranea bruennichi</name>
    <dbReference type="NCBI Taxonomy" id="94029"/>
    <lineage>
        <taxon>Eukaryota</taxon>
        <taxon>Metazoa</taxon>
        <taxon>Ecdysozoa</taxon>
        <taxon>Arthropoda</taxon>
        <taxon>Chelicerata</taxon>
        <taxon>Arachnida</taxon>
        <taxon>Araneae</taxon>
        <taxon>Araneomorphae</taxon>
        <taxon>Entelegynae</taxon>
        <taxon>Araneoidea</taxon>
        <taxon>Araneidae</taxon>
        <taxon>Argiope</taxon>
    </lineage>
</organism>
<gene>
    <name evidence="2" type="ORF">HNY73_006501</name>
</gene>
<feature type="signal peptide" evidence="1">
    <location>
        <begin position="1"/>
        <end position="22"/>
    </location>
</feature>
<dbReference type="Proteomes" id="UP000807504">
    <property type="component" value="Unassembled WGS sequence"/>
</dbReference>
<dbReference type="EMBL" id="JABXBU010000012">
    <property type="protein sequence ID" value="KAF8788458.1"/>
    <property type="molecule type" value="Genomic_DNA"/>
</dbReference>
<protein>
    <submittedName>
        <fullName evidence="2">Uncharacterized protein</fullName>
    </submittedName>
</protein>
<dbReference type="AlphaFoldDB" id="A0A8T0FDY8"/>
<proteinExistence type="predicted"/>
<evidence type="ECO:0000313" key="2">
    <source>
        <dbReference type="EMBL" id="KAF8788458.1"/>
    </source>
</evidence>